<dbReference type="Gene3D" id="2.60.120.970">
    <property type="match status" value="1"/>
</dbReference>
<evidence type="ECO:0000256" key="4">
    <source>
        <dbReference type="ARBA" id="ARBA00023030"/>
    </source>
</evidence>
<dbReference type="SUPFAM" id="SSF57501">
    <property type="entry name" value="Cystine-knot cytokines"/>
    <property type="match status" value="1"/>
</dbReference>
<dbReference type="SMART" id="SM00204">
    <property type="entry name" value="TGFB"/>
    <property type="match status" value="1"/>
</dbReference>
<accession>A0A0Q9WWM0</accession>
<dbReference type="PANTHER" id="PTHR11848">
    <property type="entry name" value="TGF-BETA FAMILY"/>
    <property type="match status" value="1"/>
</dbReference>
<keyword evidence="4 6" id="KW-0339">Growth factor</keyword>
<feature type="domain" description="TGF-beta family profile" evidence="8">
    <location>
        <begin position="463"/>
        <end position="577"/>
    </location>
</feature>
<organism evidence="9 10">
    <name type="scientific">Drosophila willistoni</name>
    <name type="common">Fruit fly</name>
    <dbReference type="NCBI Taxonomy" id="7260"/>
    <lineage>
        <taxon>Eukaryota</taxon>
        <taxon>Metazoa</taxon>
        <taxon>Ecdysozoa</taxon>
        <taxon>Arthropoda</taxon>
        <taxon>Hexapoda</taxon>
        <taxon>Insecta</taxon>
        <taxon>Pterygota</taxon>
        <taxon>Neoptera</taxon>
        <taxon>Endopterygota</taxon>
        <taxon>Diptera</taxon>
        <taxon>Brachycera</taxon>
        <taxon>Muscomorpha</taxon>
        <taxon>Ephydroidea</taxon>
        <taxon>Drosophilidae</taxon>
        <taxon>Drosophila</taxon>
        <taxon>Sophophora</taxon>
    </lineage>
</organism>
<dbReference type="InParanoid" id="A0A0Q9WWM0"/>
<evidence type="ECO:0000259" key="8">
    <source>
        <dbReference type="PROSITE" id="PS51362"/>
    </source>
</evidence>
<feature type="region of interest" description="Disordered" evidence="7">
    <location>
        <begin position="65"/>
        <end position="87"/>
    </location>
</feature>
<keyword evidence="3" id="KW-0964">Secreted</keyword>
<dbReference type="GO" id="GO:0005615">
    <property type="term" value="C:extracellular space"/>
    <property type="evidence" value="ECO:0007669"/>
    <property type="project" value="TreeGrafter"/>
</dbReference>
<dbReference type="InterPro" id="IPR001839">
    <property type="entry name" value="TGF-b_C"/>
</dbReference>
<sequence length="577" mass="66826">MSNSSNSINGVRLQLQLRQPVEQQYQQRSYETSNNTVKCEEFESLSYNRRSNNNSLINLSHSEAQSGSVGLDGTTAHDARNRRQVRKRRTETLARQKHGRAKRFDKEKLTRLVMHGLGLKRLPDMKKANISQLEYSSKYIEYLNRLRQHHNRWEDRSDDYDMNKELNSELTNLHLLSIVTNSFSDISRKRWRPRRSTKRTSARSQGYEERQVEASKDRTSILLHFPLNLNDAHIQYDKIDEANVRLMLLYSSSLANTDPRPVPSRKKSKHKLNGGGSHCHQDESMPEQAESKSNSGIAKHKGDLHRNRLHRHPRILNLKVYQLLSPNKRQILDKRRIEFENIDYEDTHSQWLEFDVTKAVRGWLNRSQENLGIEIQCDKCKRIGARILSDVSTSTTTTTTTDDAKEGDYERERFHLMPVLNIIGHLGHTQAHREGPPAGVGVAAGAGVGNQYYPHRVEQDFNRRIWPNSCYKVHQRCCRHQLDVVFKDIKGFEFILQPKSFDAGYCQGRCPPRHNPANHHALLQSLIWQQDHNRVPRPCCAASKLTELEILHVDEEHSDKLKISTWSDMQVVECACS</sequence>
<feature type="compositionally biased region" description="Basic residues" evidence="7">
    <location>
        <begin position="190"/>
        <end position="201"/>
    </location>
</feature>
<dbReference type="FunCoup" id="A0A0Q9WWM0">
    <property type="interactions" value="3"/>
</dbReference>
<dbReference type="InterPro" id="IPR017948">
    <property type="entry name" value="TGFb_CS"/>
</dbReference>
<dbReference type="CDD" id="cd13755">
    <property type="entry name" value="TGF_beta_maverick"/>
    <property type="match status" value="1"/>
</dbReference>
<dbReference type="Pfam" id="PF00688">
    <property type="entry name" value="TGFb_propeptide"/>
    <property type="match status" value="1"/>
</dbReference>
<dbReference type="InterPro" id="IPR001111">
    <property type="entry name" value="TGF-b_propeptide"/>
</dbReference>
<evidence type="ECO:0000256" key="6">
    <source>
        <dbReference type="RuleBase" id="RU000354"/>
    </source>
</evidence>
<protein>
    <recommendedName>
        <fullName evidence="8">TGF-beta family profile domain-containing protein</fullName>
    </recommendedName>
</protein>
<proteinExistence type="inferred from homology"/>
<evidence type="ECO:0000313" key="10">
    <source>
        <dbReference type="Proteomes" id="UP000007798"/>
    </source>
</evidence>
<dbReference type="PANTHER" id="PTHR11848:SF119">
    <property type="entry name" value="TGF-BETA FAMILY PROFILE DOMAIN-CONTAINING PROTEIN"/>
    <property type="match status" value="1"/>
</dbReference>
<dbReference type="PROSITE" id="PS51362">
    <property type="entry name" value="TGF_BETA_2"/>
    <property type="match status" value="1"/>
</dbReference>
<dbReference type="AlphaFoldDB" id="A0A0Q9WWM0"/>
<comment type="similarity">
    <text evidence="2 6">Belongs to the TGF-beta family.</text>
</comment>
<feature type="compositionally biased region" description="Basic residues" evidence="7">
    <location>
        <begin position="263"/>
        <end position="272"/>
    </location>
</feature>
<dbReference type="GO" id="GO:0005125">
    <property type="term" value="F:cytokine activity"/>
    <property type="evidence" value="ECO:0007669"/>
    <property type="project" value="TreeGrafter"/>
</dbReference>
<dbReference type="Gene3D" id="2.10.90.10">
    <property type="entry name" value="Cystine-knot cytokines"/>
    <property type="match status" value="1"/>
</dbReference>
<dbReference type="EMBL" id="CH964272">
    <property type="protein sequence ID" value="KRF99832.1"/>
    <property type="molecule type" value="Genomic_DNA"/>
</dbReference>
<dbReference type="PROSITE" id="PS00250">
    <property type="entry name" value="TGF_BETA_1"/>
    <property type="match status" value="1"/>
</dbReference>
<keyword evidence="5" id="KW-1015">Disulfide bond</keyword>
<evidence type="ECO:0000256" key="5">
    <source>
        <dbReference type="ARBA" id="ARBA00023157"/>
    </source>
</evidence>
<evidence type="ECO:0000313" key="9">
    <source>
        <dbReference type="EMBL" id="KRF99832.1"/>
    </source>
</evidence>
<gene>
    <name evidence="9" type="primary">Dwil\GK13699</name>
    <name evidence="9" type="ORF">Dwil_GK13699</name>
</gene>
<feature type="region of interest" description="Disordered" evidence="7">
    <location>
        <begin position="190"/>
        <end position="213"/>
    </location>
</feature>
<keyword evidence="10" id="KW-1185">Reference proteome</keyword>
<reference evidence="9 10" key="1">
    <citation type="journal article" date="2007" name="Nature">
        <title>Evolution of genes and genomes on the Drosophila phylogeny.</title>
        <authorList>
            <consortium name="Drosophila 12 Genomes Consortium"/>
            <person name="Clark A.G."/>
            <person name="Eisen M.B."/>
            <person name="Smith D.R."/>
            <person name="Bergman C.M."/>
            <person name="Oliver B."/>
            <person name="Markow T.A."/>
            <person name="Kaufman T.C."/>
            <person name="Kellis M."/>
            <person name="Gelbart W."/>
            <person name="Iyer V.N."/>
            <person name="Pollard D.A."/>
            <person name="Sackton T.B."/>
            <person name="Larracuente A.M."/>
            <person name="Singh N.D."/>
            <person name="Abad J.P."/>
            <person name="Abt D.N."/>
            <person name="Adryan B."/>
            <person name="Aguade M."/>
            <person name="Akashi H."/>
            <person name="Anderson W.W."/>
            <person name="Aquadro C.F."/>
            <person name="Ardell D.H."/>
            <person name="Arguello R."/>
            <person name="Artieri C.G."/>
            <person name="Barbash D.A."/>
            <person name="Barker D."/>
            <person name="Barsanti P."/>
            <person name="Batterham P."/>
            <person name="Batzoglou S."/>
            <person name="Begun D."/>
            <person name="Bhutkar A."/>
            <person name="Blanco E."/>
            <person name="Bosak S.A."/>
            <person name="Bradley R.K."/>
            <person name="Brand A.D."/>
            <person name="Brent M.R."/>
            <person name="Brooks A.N."/>
            <person name="Brown R.H."/>
            <person name="Butlin R.K."/>
            <person name="Caggese C."/>
            <person name="Calvi B.R."/>
            <person name="Bernardo de Carvalho A."/>
            <person name="Caspi A."/>
            <person name="Castrezana S."/>
            <person name="Celniker S.E."/>
            <person name="Chang J.L."/>
            <person name="Chapple C."/>
            <person name="Chatterji S."/>
            <person name="Chinwalla A."/>
            <person name="Civetta A."/>
            <person name="Clifton S.W."/>
            <person name="Comeron J.M."/>
            <person name="Costello J.C."/>
            <person name="Coyne J.A."/>
            <person name="Daub J."/>
            <person name="David R.G."/>
            <person name="Delcher A.L."/>
            <person name="Delehaunty K."/>
            <person name="Do C.B."/>
            <person name="Ebling H."/>
            <person name="Edwards K."/>
            <person name="Eickbush T."/>
            <person name="Evans J.D."/>
            <person name="Filipski A."/>
            <person name="Findeiss S."/>
            <person name="Freyhult E."/>
            <person name="Fulton L."/>
            <person name="Fulton R."/>
            <person name="Garcia A.C."/>
            <person name="Gardiner A."/>
            <person name="Garfield D.A."/>
            <person name="Garvin B.E."/>
            <person name="Gibson G."/>
            <person name="Gilbert D."/>
            <person name="Gnerre S."/>
            <person name="Godfrey J."/>
            <person name="Good R."/>
            <person name="Gotea V."/>
            <person name="Gravely B."/>
            <person name="Greenberg A.J."/>
            <person name="Griffiths-Jones S."/>
            <person name="Gross S."/>
            <person name="Guigo R."/>
            <person name="Gustafson E.A."/>
            <person name="Haerty W."/>
            <person name="Hahn M.W."/>
            <person name="Halligan D.L."/>
            <person name="Halpern A.L."/>
            <person name="Halter G.M."/>
            <person name="Han M.V."/>
            <person name="Heger A."/>
            <person name="Hillier L."/>
            <person name="Hinrichs A.S."/>
            <person name="Holmes I."/>
            <person name="Hoskins R.A."/>
            <person name="Hubisz M.J."/>
            <person name="Hultmark D."/>
            <person name="Huntley M.A."/>
            <person name="Jaffe D.B."/>
            <person name="Jagadeeshan S."/>
            <person name="Jeck W.R."/>
            <person name="Johnson J."/>
            <person name="Jones C.D."/>
            <person name="Jordan W.C."/>
            <person name="Karpen G.H."/>
            <person name="Kataoka E."/>
            <person name="Keightley P.D."/>
            <person name="Kheradpour P."/>
            <person name="Kirkness E.F."/>
            <person name="Koerich L.B."/>
            <person name="Kristiansen K."/>
            <person name="Kudrna D."/>
            <person name="Kulathinal R.J."/>
            <person name="Kumar S."/>
            <person name="Kwok R."/>
            <person name="Lander E."/>
            <person name="Langley C.H."/>
            <person name="Lapoint R."/>
            <person name="Lazzaro B.P."/>
            <person name="Lee S.J."/>
            <person name="Levesque L."/>
            <person name="Li R."/>
            <person name="Lin C.F."/>
            <person name="Lin M.F."/>
            <person name="Lindblad-Toh K."/>
            <person name="Llopart A."/>
            <person name="Long M."/>
            <person name="Low L."/>
            <person name="Lozovsky E."/>
            <person name="Lu J."/>
            <person name="Luo M."/>
            <person name="Machado C.A."/>
            <person name="Makalowski W."/>
            <person name="Marzo M."/>
            <person name="Matsuda M."/>
            <person name="Matzkin L."/>
            <person name="McAllister B."/>
            <person name="McBride C.S."/>
            <person name="McKernan B."/>
            <person name="McKernan K."/>
            <person name="Mendez-Lago M."/>
            <person name="Minx P."/>
            <person name="Mollenhauer M.U."/>
            <person name="Montooth K."/>
            <person name="Mount S.M."/>
            <person name="Mu X."/>
            <person name="Myers E."/>
            <person name="Negre B."/>
            <person name="Newfeld S."/>
            <person name="Nielsen R."/>
            <person name="Noor M.A."/>
            <person name="O'Grady P."/>
            <person name="Pachter L."/>
            <person name="Papaceit M."/>
            <person name="Parisi M.J."/>
            <person name="Parisi M."/>
            <person name="Parts L."/>
            <person name="Pedersen J.S."/>
            <person name="Pesole G."/>
            <person name="Phillippy A.M."/>
            <person name="Ponting C.P."/>
            <person name="Pop M."/>
            <person name="Porcelli D."/>
            <person name="Powell J.R."/>
            <person name="Prohaska S."/>
            <person name="Pruitt K."/>
            <person name="Puig M."/>
            <person name="Quesneville H."/>
            <person name="Ram K.R."/>
            <person name="Rand D."/>
            <person name="Rasmussen M.D."/>
            <person name="Reed L.K."/>
            <person name="Reenan R."/>
            <person name="Reily A."/>
            <person name="Remington K.A."/>
            <person name="Rieger T.T."/>
            <person name="Ritchie M.G."/>
            <person name="Robin C."/>
            <person name="Rogers Y.H."/>
            <person name="Rohde C."/>
            <person name="Rozas J."/>
            <person name="Rubenfield M.J."/>
            <person name="Ruiz A."/>
            <person name="Russo S."/>
            <person name="Salzberg S.L."/>
            <person name="Sanchez-Gracia A."/>
            <person name="Saranga D.J."/>
            <person name="Sato H."/>
            <person name="Schaeffer S.W."/>
            <person name="Schatz M.C."/>
            <person name="Schlenke T."/>
            <person name="Schwartz R."/>
            <person name="Segarra C."/>
            <person name="Singh R.S."/>
            <person name="Sirot L."/>
            <person name="Sirota M."/>
            <person name="Sisneros N.B."/>
            <person name="Smith C.D."/>
            <person name="Smith T.F."/>
            <person name="Spieth J."/>
            <person name="Stage D.E."/>
            <person name="Stark A."/>
            <person name="Stephan W."/>
            <person name="Strausberg R.L."/>
            <person name="Strempel S."/>
            <person name="Sturgill D."/>
            <person name="Sutton G."/>
            <person name="Sutton G.G."/>
            <person name="Tao W."/>
            <person name="Teichmann S."/>
            <person name="Tobari Y.N."/>
            <person name="Tomimura Y."/>
            <person name="Tsolas J.M."/>
            <person name="Valente V.L."/>
            <person name="Venter E."/>
            <person name="Venter J.C."/>
            <person name="Vicario S."/>
            <person name="Vieira F.G."/>
            <person name="Vilella A.J."/>
            <person name="Villasante A."/>
            <person name="Walenz B."/>
            <person name="Wang J."/>
            <person name="Wasserman M."/>
            <person name="Watts T."/>
            <person name="Wilson D."/>
            <person name="Wilson R.K."/>
            <person name="Wing R.A."/>
            <person name="Wolfner M.F."/>
            <person name="Wong A."/>
            <person name="Wong G.K."/>
            <person name="Wu C.I."/>
            <person name="Wu G."/>
            <person name="Yamamoto D."/>
            <person name="Yang H.P."/>
            <person name="Yang S.P."/>
            <person name="Yorke J.A."/>
            <person name="Yoshida K."/>
            <person name="Zdobnov E."/>
            <person name="Zhang P."/>
            <person name="Zhang Y."/>
            <person name="Zimin A.V."/>
            <person name="Baldwin J."/>
            <person name="Abdouelleil A."/>
            <person name="Abdulkadir J."/>
            <person name="Abebe A."/>
            <person name="Abera B."/>
            <person name="Abreu J."/>
            <person name="Acer S.C."/>
            <person name="Aftuck L."/>
            <person name="Alexander A."/>
            <person name="An P."/>
            <person name="Anderson E."/>
            <person name="Anderson S."/>
            <person name="Arachi H."/>
            <person name="Azer M."/>
            <person name="Bachantsang P."/>
            <person name="Barry A."/>
            <person name="Bayul T."/>
            <person name="Berlin A."/>
            <person name="Bessette D."/>
            <person name="Bloom T."/>
            <person name="Blye J."/>
            <person name="Boguslavskiy L."/>
            <person name="Bonnet C."/>
            <person name="Boukhgalter B."/>
            <person name="Bourzgui I."/>
            <person name="Brown A."/>
            <person name="Cahill P."/>
            <person name="Channer S."/>
            <person name="Cheshatsang Y."/>
            <person name="Chuda L."/>
            <person name="Citroen M."/>
            <person name="Collymore A."/>
            <person name="Cooke P."/>
            <person name="Costello M."/>
            <person name="D'Aco K."/>
            <person name="Daza R."/>
            <person name="De Haan G."/>
            <person name="DeGray S."/>
            <person name="DeMaso C."/>
            <person name="Dhargay N."/>
            <person name="Dooley K."/>
            <person name="Dooley E."/>
            <person name="Doricent M."/>
            <person name="Dorje P."/>
            <person name="Dorjee K."/>
            <person name="Dupes A."/>
            <person name="Elong R."/>
            <person name="Falk J."/>
            <person name="Farina A."/>
            <person name="Faro S."/>
            <person name="Ferguson D."/>
            <person name="Fisher S."/>
            <person name="Foley C.D."/>
            <person name="Franke A."/>
            <person name="Friedrich D."/>
            <person name="Gadbois L."/>
            <person name="Gearin G."/>
            <person name="Gearin C.R."/>
            <person name="Giannoukos G."/>
            <person name="Goode T."/>
            <person name="Graham J."/>
            <person name="Grandbois E."/>
            <person name="Grewal S."/>
            <person name="Gyaltsen K."/>
            <person name="Hafez N."/>
            <person name="Hagos B."/>
            <person name="Hall J."/>
            <person name="Henson C."/>
            <person name="Hollinger A."/>
            <person name="Honan T."/>
            <person name="Huard M.D."/>
            <person name="Hughes L."/>
            <person name="Hurhula B."/>
            <person name="Husby M.E."/>
            <person name="Kamat A."/>
            <person name="Kanga B."/>
            <person name="Kashin S."/>
            <person name="Khazanovich D."/>
            <person name="Kisner P."/>
            <person name="Lance K."/>
            <person name="Lara M."/>
            <person name="Lee W."/>
            <person name="Lennon N."/>
            <person name="Letendre F."/>
            <person name="LeVine R."/>
            <person name="Lipovsky A."/>
            <person name="Liu X."/>
            <person name="Liu J."/>
            <person name="Liu S."/>
            <person name="Lokyitsang T."/>
            <person name="Lokyitsang Y."/>
            <person name="Lubonja R."/>
            <person name="Lui A."/>
            <person name="MacDonald P."/>
            <person name="Magnisalis V."/>
            <person name="Maru K."/>
            <person name="Matthews C."/>
            <person name="McCusker W."/>
            <person name="McDonough S."/>
            <person name="Mehta T."/>
            <person name="Meldrim J."/>
            <person name="Meneus L."/>
            <person name="Mihai O."/>
            <person name="Mihalev A."/>
            <person name="Mihova T."/>
            <person name="Mittelman R."/>
            <person name="Mlenga V."/>
            <person name="Montmayeur A."/>
            <person name="Mulrain L."/>
            <person name="Navidi A."/>
            <person name="Naylor J."/>
            <person name="Negash T."/>
            <person name="Nguyen T."/>
            <person name="Nguyen N."/>
            <person name="Nicol R."/>
            <person name="Norbu C."/>
            <person name="Norbu N."/>
            <person name="Novod N."/>
            <person name="O'Neill B."/>
            <person name="Osman S."/>
            <person name="Markiewicz E."/>
            <person name="Oyono O.L."/>
            <person name="Patti C."/>
            <person name="Phunkhang P."/>
            <person name="Pierre F."/>
            <person name="Priest M."/>
            <person name="Raghuraman S."/>
            <person name="Rege F."/>
            <person name="Reyes R."/>
            <person name="Rise C."/>
            <person name="Rogov P."/>
            <person name="Ross K."/>
            <person name="Ryan E."/>
            <person name="Settipalli S."/>
            <person name="Shea T."/>
            <person name="Sherpa N."/>
            <person name="Shi L."/>
            <person name="Shih D."/>
            <person name="Sparrow T."/>
            <person name="Spaulding J."/>
            <person name="Stalker J."/>
            <person name="Stange-Thomann N."/>
            <person name="Stavropoulos S."/>
            <person name="Stone C."/>
            <person name="Strader C."/>
            <person name="Tesfaye S."/>
            <person name="Thomson T."/>
            <person name="Thoulutsang Y."/>
            <person name="Thoulutsang D."/>
            <person name="Topham K."/>
            <person name="Topping I."/>
            <person name="Tsamla T."/>
            <person name="Vassiliev H."/>
            <person name="Vo A."/>
            <person name="Wangchuk T."/>
            <person name="Wangdi T."/>
            <person name="Weiand M."/>
            <person name="Wilkinson J."/>
            <person name="Wilson A."/>
            <person name="Yadav S."/>
            <person name="Young G."/>
            <person name="Yu Q."/>
            <person name="Zembek L."/>
            <person name="Zhong D."/>
            <person name="Zimmer A."/>
            <person name="Zwirko Z."/>
            <person name="Jaffe D.B."/>
            <person name="Alvarez P."/>
            <person name="Brockman W."/>
            <person name="Butler J."/>
            <person name="Chin C."/>
            <person name="Gnerre S."/>
            <person name="Grabherr M."/>
            <person name="Kleber M."/>
            <person name="Mauceli E."/>
            <person name="MacCallum I."/>
        </authorList>
    </citation>
    <scope>NUCLEOTIDE SEQUENCE [LARGE SCALE GENOMIC DNA]</scope>
    <source>
        <strain evidence="10">Tucson 14030-0811.24</strain>
    </source>
</reference>
<evidence type="ECO:0000256" key="3">
    <source>
        <dbReference type="ARBA" id="ARBA00022525"/>
    </source>
</evidence>
<name>A0A0Q9WWM0_DROWI</name>
<dbReference type="OrthoDB" id="5949851at2759"/>
<dbReference type="InterPro" id="IPR015615">
    <property type="entry name" value="TGF-beta-rel"/>
</dbReference>
<dbReference type="GO" id="GO:0008083">
    <property type="term" value="F:growth factor activity"/>
    <property type="evidence" value="ECO:0007669"/>
    <property type="project" value="UniProtKB-KW"/>
</dbReference>
<evidence type="ECO:0000256" key="1">
    <source>
        <dbReference type="ARBA" id="ARBA00004613"/>
    </source>
</evidence>
<dbReference type="InterPro" id="IPR029034">
    <property type="entry name" value="Cystine-knot_cytokine"/>
</dbReference>
<dbReference type="eggNOG" id="KOG3900">
    <property type="taxonomic scope" value="Eukaryota"/>
</dbReference>
<comment type="subcellular location">
    <subcellularLocation>
        <location evidence="1">Secreted</location>
    </subcellularLocation>
</comment>
<evidence type="ECO:0000256" key="2">
    <source>
        <dbReference type="ARBA" id="ARBA00006656"/>
    </source>
</evidence>
<dbReference type="Pfam" id="PF00019">
    <property type="entry name" value="TGF_beta"/>
    <property type="match status" value="1"/>
</dbReference>
<dbReference type="FunFam" id="2.10.90.10:FF:000058">
    <property type="entry name" value="Maverick"/>
    <property type="match status" value="1"/>
</dbReference>
<dbReference type="STRING" id="7260.A0A0Q9WWM0"/>
<evidence type="ECO:0000256" key="7">
    <source>
        <dbReference type="SAM" id="MobiDB-lite"/>
    </source>
</evidence>
<feature type="region of interest" description="Disordered" evidence="7">
    <location>
        <begin position="255"/>
        <end position="306"/>
    </location>
</feature>
<dbReference type="Proteomes" id="UP000007798">
    <property type="component" value="Unassembled WGS sequence"/>
</dbReference>